<dbReference type="PANTHER" id="PTHR46652">
    <property type="entry name" value="LEUCINE-RICH REPEAT AND IQ DOMAIN-CONTAINING PROTEIN 1-RELATED"/>
    <property type="match status" value="1"/>
</dbReference>
<dbReference type="PROSITE" id="PS51450">
    <property type="entry name" value="LRR"/>
    <property type="match status" value="3"/>
</dbReference>
<name>A0AA86UD19_9EUKA</name>
<feature type="compositionally biased region" description="Basic and acidic residues" evidence="3">
    <location>
        <begin position="108"/>
        <end position="130"/>
    </location>
</feature>
<evidence type="ECO:0000256" key="3">
    <source>
        <dbReference type="SAM" id="MobiDB-lite"/>
    </source>
</evidence>
<dbReference type="AlphaFoldDB" id="A0AA86UD19"/>
<reference evidence="5 6" key="2">
    <citation type="submission" date="2024-07" db="EMBL/GenBank/DDBJ databases">
        <authorList>
            <person name="Akdeniz Z."/>
        </authorList>
    </citation>
    <scope>NUCLEOTIDE SEQUENCE [LARGE SCALE GENOMIC DNA]</scope>
</reference>
<dbReference type="InterPro" id="IPR050836">
    <property type="entry name" value="SDS22/Internalin_LRR"/>
</dbReference>
<dbReference type="Gene3D" id="3.80.10.10">
    <property type="entry name" value="Ribonuclease Inhibitor"/>
    <property type="match status" value="2"/>
</dbReference>
<feature type="region of interest" description="Disordered" evidence="3">
    <location>
        <begin position="25"/>
        <end position="61"/>
    </location>
</feature>
<organism evidence="4">
    <name type="scientific">Hexamita inflata</name>
    <dbReference type="NCBI Taxonomy" id="28002"/>
    <lineage>
        <taxon>Eukaryota</taxon>
        <taxon>Metamonada</taxon>
        <taxon>Diplomonadida</taxon>
        <taxon>Hexamitidae</taxon>
        <taxon>Hexamitinae</taxon>
        <taxon>Hexamita</taxon>
    </lineage>
</organism>
<dbReference type="EMBL" id="CATOUU010000761">
    <property type="protein sequence ID" value="CAI9946302.1"/>
    <property type="molecule type" value="Genomic_DNA"/>
</dbReference>
<dbReference type="InterPro" id="IPR032675">
    <property type="entry name" value="LRR_dom_sf"/>
</dbReference>
<dbReference type="EMBL" id="CAXDID020000713">
    <property type="protein sequence ID" value="CAL6111638.1"/>
    <property type="molecule type" value="Genomic_DNA"/>
</dbReference>
<feature type="compositionally biased region" description="Polar residues" evidence="3">
    <location>
        <begin position="39"/>
        <end position="61"/>
    </location>
</feature>
<dbReference type="Proteomes" id="UP001642409">
    <property type="component" value="Unassembled WGS sequence"/>
</dbReference>
<evidence type="ECO:0000313" key="4">
    <source>
        <dbReference type="EMBL" id="CAI9946302.1"/>
    </source>
</evidence>
<dbReference type="PANTHER" id="PTHR46652:SF8">
    <property type="entry name" value="LEUCINE RICH REPEAT CONTAINING 23"/>
    <property type="match status" value="1"/>
</dbReference>
<evidence type="ECO:0000313" key="6">
    <source>
        <dbReference type="Proteomes" id="UP001642409"/>
    </source>
</evidence>
<keyword evidence="6" id="KW-1185">Reference proteome</keyword>
<dbReference type="InterPro" id="IPR001611">
    <property type="entry name" value="Leu-rich_rpt"/>
</dbReference>
<accession>A0AA86UD19</accession>
<feature type="compositionally biased region" description="Polar residues" evidence="3">
    <location>
        <begin position="1"/>
        <end position="19"/>
    </location>
</feature>
<sequence>MQPNLEHQNQTSDAINSGQVPELYYKYRYRTNPKRQPDAKQSSLNNQSLENKSNDQLNDMTNSEHVPEICYKYRYHSNHKMQPDTKMQYSSKQPIHEKTNNKNPGDTAKSEVLETEPEFSKAKRFQERSNPKPNRKYSNVKDYGVTGKKELENIQVHVNTKLSADQKEFNDKATFDKINSITPIKCDVPKIPDDLSEYDKEVLGKYQDKIKNGELSIDQIDRDTDLTCLDLIRFLNINRLSLLSNSLIISKLESNIIRKLYIYDCEIQSFKDFNLENLEALEIYNQKNRTQFALEIIKFQKLKRLFVYHYAFDVSPLSKMTGLTKLTLDYCELRNTEALIPLVNLVELNLSQNHGIDITALQHLTNLIVLTLTYCKLVSFDALVTLKKLEELDISSNNIVYLQPLEQLKSLVDLDATFNNIIEYKSVHHQNFMNFQLGNQKKPSKEQIEAANIQRNIDSTIISRLLIHKKSSEVNATFQPTKMQPDIKVQYNSRQPRSVYANAQIQSEQKESNEKASHDKIQTRKQVIKSELQDMPHNLSKYDKEMIQKYQSLMEDETLIIKKHHTFKSMNFIRYLKITKLVLNSWKNKVPEQLFSNTIKQLEITDSEIFTLQDFQLANLEKLQIKKDNQDIFEFNTLAQDILRFQTLKELYLNNWKRQNRIYLFSQHTGITKLVLTFCDLRSFEDLRPLANLEALDVIGNESELDLTPLRHLTKLTGLQLYKFKLVNIDALKHLKLQLKELDLCENNEINITSLQYLTQLTKLSLGYNKVVSLDVLRPLTNLVELHIYANNIVYLQPIMELKQLQKFTTRSNYIIDVDSIQHHPNFKRFELDNEYNPNSIQIKQANILRSINSPITSLKLMHKQNSKVKSQKMKMTECIFKQTKSHQQLIARVASLLQQMNAIECCQ</sequence>
<feature type="region of interest" description="Disordered" evidence="3">
    <location>
        <begin position="84"/>
        <end position="140"/>
    </location>
</feature>
<keyword evidence="2" id="KW-0677">Repeat</keyword>
<evidence type="ECO:0000256" key="1">
    <source>
        <dbReference type="ARBA" id="ARBA00022614"/>
    </source>
</evidence>
<protein>
    <submittedName>
        <fullName evidence="4">Leucine-rich repeat domain-containing protein</fullName>
    </submittedName>
    <submittedName>
        <fullName evidence="5">Leucine-rich_repeat domain-containing protein</fullName>
    </submittedName>
</protein>
<evidence type="ECO:0000313" key="5">
    <source>
        <dbReference type="EMBL" id="CAL6111638.1"/>
    </source>
</evidence>
<keyword evidence="1" id="KW-0433">Leucine-rich repeat</keyword>
<comment type="caution">
    <text evidence="4">The sequence shown here is derived from an EMBL/GenBank/DDBJ whole genome shotgun (WGS) entry which is preliminary data.</text>
</comment>
<dbReference type="SMART" id="SM00365">
    <property type="entry name" value="LRR_SD22"/>
    <property type="match status" value="4"/>
</dbReference>
<dbReference type="SUPFAM" id="SSF52058">
    <property type="entry name" value="L domain-like"/>
    <property type="match status" value="2"/>
</dbReference>
<feature type="region of interest" description="Disordered" evidence="3">
    <location>
        <begin position="1"/>
        <end position="20"/>
    </location>
</feature>
<reference evidence="4" key="1">
    <citation type="submission" date="2023-06" db="EMBL/GenBank/DDBJ databases">
        <authorList>
            <person name="Kurt Z."/>
        </authorList>
    </citation>
    <scope>NUCLEOTIDE SEQUENCE</scope>
</reference>
<gene>
    <name evidence="4" type="ORF">HINF_LOCUS33947</name>
    <name evidence="5" type="ORF">HINF_LOCUS76510</name>
</gene>
<proteinExistence type="predicted"/>
<evidence type="ECO:0000256" key="2">
    <source>
        <dbReference type="ARBA" id="ARBA00022737"/>
    </source>
</evidence>